<evidence type="ECO:0000256" key="1">
    <source>
        <dbReference type="ARBA" id="ARBA00023015"/>
    </source>
</evidence>
<evidence type="ECO:0000259" key="6">
    <source>
        <dbReference type="PROSITE" id="PS51005"/>
    </source>
</evidence>
<dbReference type="Gene3D" id="2.170.150.80">
    <property type="entry name" value="NAC domain"/>
    <property type="match status" value="1"/>
</dbReference>
<evidence type="ECO:0000256" key="5">
    <source>
        <dbReference type="SAM" id="MobiDB-lite"/>
    </source>
</evidence>
<feature type="region of interest" description="Disordered" evidence="5">
    <location>
        <begin position="395"/>
        <end position="436"/>
    </location>
</feature>
<dbReference type="AlphaFoldDB" id="A0AAV8PS24"/>
<protein>
    <recommendedName>
        <fullName evidence="6">NAC domain-containing protein</fullName>
    </recommendedName>
</protein>
<dbReference type="PROSITE" id="PS51005">
    <property type="entry name" value="NAC"/>
    <property type="match status" value="1"/>
</dbReference>
<evidence type="ECO:0000256" key="4">
    <source>
        <dbReference type="ARBA" id="ARBA00023242"/>
    </source>
</evidence>
<accession>A0AAV8PS24</accession>
<dbReference type="InterPro" id="IPR036093">
    <property type="entry name" value="NAC_dom_sf"/>
</dbReference>
<sequence>MRIFRDAINGGVSRVTSSFPGTDSGGPTAPLTRLILTAGYLSLRRASHSRIDMCPSALESVPVGIDIHSPDEELVLFLDQRKPGDATPDNVVTEVNPFNVEPWNSPENIWYLYHSAAPRSPNGNSEMEVTRSGYWKPTDDLKIYTSTCAIGRKMTLEFYRGKEPFGERTGWVMYEYQAELHMSNGYNSSKKNYGSLCRVFLQTDRRTHQAEQFFSASAGDSGGEYIERMLLTLLEKEEGNSSSGISANNSQTVAEKGQEQSTLSIRRPDEPLPENSNENMFGTCDFSNGEFLEINDLYCLETPSASSDNSSLMSVNSDEFFDTDALLRDIENDHGLRVEEELTYHRFSISIPTKSSQVVIRPSPPGSINRAADLVSEDSNPASWLIRNGVTSHQEHSSSTDELWHNGMASTTSKSQGSQANRIADTTHRRRTVKGNGLKSVRKIAKIGRKYCCFG</sequence>
<comment type="caution">
    <text evidence="7">The sequence shown here is derived from an EMBL/GenBank/DDBJ whole genome shotgun (WGS) entry which is preliminary data.</text>
</comment>
<dbReference type="SUPFAM" id="SSF101941">
    <property type="entry name" value="NAC domain"/>
    <property type="match status" value="1"/>
</dbReference>
<dbReference type="GO" id="GO:0006355">
    <property type="term" value="P:regulation of DNA-templated transcription"/>
    <property type="evidence" value="ECO:0007669"/>
    <property type="project" value="InterPro"/>
</dbReference>
<dbReference type="PANTHER" id="PTHR31744:SF115">
    <property type="entry name" value="NAC DOMAIN CONTAINING PROTEIN 38"/>
    <property type="match status" value="1"/>
</dbReference>
<feature type="compositionally biased region" description="Low complexity" evidence="5">
    <location>
        <begin position="240"/>
        <end position="250"/>
    </location>
</feature>
<keyword evidence="4" id="KW-0539">Nucleus</keyword>
<dbReference type="Proteomes" id="UP001222027">
    <property type="component" value="Unassembled WGS sequence"/>
</dbReference>
<evidence type="ECO:0000313" key="7">
    <source>
        <dbReference type="EMBL" id="KAJ8460565.1"/>
    </source>
</evidence>
<dbReference type="EMBL" id="JAQQAF010000009">
    <property type="protein sequence ID" value="KAJ8460565.1"/>
    <property type="molecule type" value="Genomic_DNA"/>
</dbReference>
<dbReference type="InterPro" id="IPR003441">
    <property type="entry name" value="NAC-dom"/>
</dbReference>
<keyword evidence="2" id="KW-0238">DNA-binding</keyword>
<evidence type="ECO:0000313" key="8">
    <source>
        <dbReference type="Proteomes" id="UP001222027"/>
    </source>
</evidence>
<evidence type="ECO:0000256" key="3">
    <source>
        <dbReference type="ARBA" id="ARBA00023163"/>
    </source>
</evidence>
<feature type="compositionally biased region" description="Basic and acidic residues" evidence="5">
    <location>
        <begin position="395"/>
        <end position="404"/>
    </location>
</feature>
<keyword evidence="1" id="KW-0805">Transcription regulation</keyword>
<evidence type="ECO:0000256" key="2">
    <source>
        <dbReference type="ARBA" id="ARBA00023125"/>
    </source>
</evidence>
<gene>
    <name evidence="7" type="ORF">OPV22_033491</name>
</gene>
<organism evidence="7 8">
    <name type="scientific">Ensete ventricosum</name>
    <name type="common">Abyssinian banana</name>
    <name type="synonym">Musa ensete</name>
    <dbReference type="NCBI Taxonomy" id="4639"/>
    <lineage>
        <taxon>Eukaryota</taxon>
        <taxon>Viridiplantae</taxon>
        <taxon>Streptophyta</taxon>
        <taxon>Embryophyta</taxon>
        <taxon>Tracheophyta</taxon>
        <taxon>Spermatophyta</taxon>
        <taxon>Magnoliopsida</taxon>
        <taxon>Liliopsida</taxon>
        <taxon>Zingiberales</taxon>
        <taxon>Musaceae</taxon>
        <taxon>Ensete</taxon>
    </lineage>
</organism>
<feature type="compositionally biased region" description="Polar residues" evidence="5">
    <location>
        <begin position="408"/>
        <end position="421"/>
    </location>
</feature>
<name>A0AAV8PS24_ENSVE</name>
<dbReference type="PANTHER" id="PTHR31744">
    <property type="entry name" value="PROTEIN CUP-SHAPED COTYLEDON 2-RELATED"/>
    <property type="match status" value="1"/>
</dbReference>
<proteinExistence type="predicted"/>
<dbReference type="Pfam" id="PF02365">
    <property type="entry name" value="NAM"/>
    <property type="match status" value="1"/>
</dbReference>
<feature type="domain" description="NAC" evidence="6">
    <location>
        <begin position="61"/>
        <end position="202"/>
    </location>
</feature>
<dbReference type="GO" id="GO:0003677">
    <property type="term" value="F:DNA binding"/>
    <property type="evidence" value="ECO:0007669"/>
    <property type="project" value="UniProtKB-KW"/>
</dbReference>
<keyword evidence="8" id="KW-1185">Reference proteome</keyword>
<reference evidence="7 8" key="1">
    <citation type="submission" date="2022-12" db="EMBL/GenBank/DDBJ databases">
        <title>Chromosome-scale assembly of the Ensete ventricosum genome.</title>
        <authorList>
            <person name="Dussert Y."/>
            <person name="Stocks J."/>
            <person name="Wendawek A."/>
            <person name="Woldeyes F."/>
            <person name="Nichols R.A."/>
            <person name="Borrell J.S."/>
        </authorList>
    </citation>
    <scope>NUCLEOTIDE SEQUENCE [LARGE SCALE GENOMIC DNA]</scope>
    <source>
        <strain evidence="8">cv. Maze</strain>
        <tissue evidence="7">Seeds</tissue>
    </source>
</reference>
<keyword evidence="3" id="KW-0804">Transcription</keyword>
<feature type="region of interest" description="Disordered" evidence="5">
    <location>
        <begin position="240"/>
        <end position="278"/>
    </location>
</feature>